<organism evidence="3 4">
    <name type="scientific">Psychromicrobium silvestre</name>
    <dbReference type="NCBI Taxonomy" id="1645614"/>
    <lineage>
        <taxon>Bacteria</taxon>
        <taxon>Bacillati</taxon>
        <taxon>Actinomycetota</taxon>
        <taxon>Actinomycetes</taxon>
        <taxon>Micrococcales</taxon>
        <taxon>Micrococcaceae</taxon>
        <taxon>Psychromicrobium</taxon>
    </lineage>
</organism>
<sequence length="193" mass="21047">MTASEKASGTAHLKDVTAMRVLAHPTRLRLLGLLRTQGAQTAAMLGDIVDEAPGTVSYHLTKLASIGLIEEASGQGTDRRERWWRSTHEVTSWESAELLSDPEALAASTALQRSVVQHYAASLHAYLDALPSSPKEWVAAAASSDRNLNLTVTELAELRDELAQLVAKYQEKSAQDRDGAEHITVIYQAFRTP</sequence>
<evidence type="ECO:0000259" key="2">
    <source>
        <dbReference type="SMART" id="SM00418"/>
    </source>
</evidence>
<dbReference type="SUPFAM" id="SSF46785">
    <property type="entry name" value="Winged helix' DNA-binding domain"/>
    <property type="match status" value="1"/>
</dbReference>
<comment type="caution">
    <text evidence="3">The sequence shown here is derived from an EMBL/GenBank/DDBJ whole genome shotgun (WGS) entry which is preliminary data.</text>
</comment>
<name>A0A7Y9LRA8_9MICC</name>
<dbReference type="Gene3D" id="1.10.10.10">
    <property type="entry name" value="Winged helix-like DNA-binding domain superfamily/Winged helix DNA-binding domain"/>
    <property type="match status" value="1"/>
</dbReference>
<dbReference type="InterPro" id="IPR036390">
    <property type="entry name" value="WH_DNA-bd_sf"/>
</dbReference>
<protein>
    <submittedName>
        <fullName evidence="3">DNA-binding transcriptional ArsR family regulator</fullName>
    </submittedName>
</protein>
<dbReference type="AlphaFoldDB" id="A0A7Y9LRA8"/>
<keyword evidence="1" id="KW-0175">Coiled coil</keyword>
<dbReference type="EMBL" id="JACBYQ010000001">
    <property type="protein sequence ID" value="NYE94149.1"/>
    <property type="molecule type" value="Genomic_DNA"/>
</dbReference>
<dbReference type="InterPro" id="IPR001845">
    <property type="entry name" value="HTH_ArsR_DNA-bd_dom"/>
</dbReference>
<reference evidence="3 4" key="1">
    <citation type="submission" date="2020-07" db="EMBL/GenBank/DDBJ databases">
        <title>Sequencing the genomes of 1000 actinobacteria strains.</title>
        <authorList>
            <person name="Klenk H.-P."/>
        </authorList>
    </citation>
    <scope>NUCLEOTIDE SEQUENCE [LARGE SCALE GENOMIC DNA]</scope>
    <source>
        <strain evidence="3 4">DSM 102047</strain>
    </source>
</reference>
<keyword evidence="3" id="KW-0238">DNA-binding</keyword>
<feature type="coiled-coil region" evidence="1">
    <location>
        <begin position="148"/>
        <end position="175"/>
    </location>
</feature>
<dbReference type="GO" id="GO:0003677">
    <property type="term" value="F:DNA binding"/>
    <property type="evidence" value="ECO:0007669"/>
    <property type="project" value="UniProtKB-KW"/>
</dbReference>
<evidence type="ECO:0000313" key="4">
    <source>
        <dbReference type="Proteomes" id="UP000521748"/>
    </source>
</evidence>
<dbReference type="RefSeq" id="WP_179387952.1">
    <property type="nucleotide sequence ID" value="NZ_JACBYQ010000001.1"/>
</dbReference>
<evidence type="ECO:0000256" key="1">
    <source>
        <dbReference type="SAM" id="Coils"/>
    </source>
</evidence>
<keyword evidence="4" id="KW-1185">Reference proteome</keyword>
<dbReference type="Proteomes" id="UP000521748">
    <property type="component" value="Unassembled WGS sequence"/>
</dbReference>
<gene>
    <name evidence="3" type="ORF">FHU41_000370</name>
</gene>
<evidence type="ECO:0000313" key="3">
    <source>
        <dbReference type="EMBL" id="NYE94149.1"/>
    </source>
</evidence>
<feature type="domain" description="HTH arsR-type" evidence="2">
    <location>
        <begin position="17"/>
        <end position="99"/>
    </location>
</feature>
<dbReference type="InterPro" id="IPR036388">
    <property type="entry name" value="WH-like_DNA-bd_sf"/>
</dbReference>
<dbReference type="GO" id="GO:0003700">
    <property type="term" value="F:DNA-binding transcription factor activity"/>
    <property type="evidence" value="ECO:0007669"/>
    <property type="project" value="InterPro"/>
</dbReference>
<proteinExistence type="predicted"/>
<dbReference type="Pfam" id="PF12840">
    <property type="entry name" value="HTH_20"/>
    <property type="match status" value="1"/>
</dbReference>
<dbReference type="SMART" id="SM00418">
    <property type="entry name" value="HTH_ARSR"/>
    <property type="match status" value="1"/>
</dbReference>
<accession>A0A7Y9LRA8</accession>